<reference evidence="2 3" key="1">
    <citation type="submission" date="2019-03" db="EMBL/GenBank/DDBJ databases">
        <title>Genomic Encyclopedia of Type Strains, Phase IV (KMG-IV): sequencing the most valuable type-strain genomes for metagenomic binning, comparative biology and taxonomic classification.</title>
        <authorList>
            <person name="Goeker M."/>
        </authorList>
    </citation>
    <scope>NUCLEOTIDE SEQUENCE [LARGE SCALE GENOMIC DNA]</scope>
    <source>
        <strain evidence="2 3">DSM 13587</strain>
    </source>
</reference>
<evidence type="ECO:0000256" key="1">
    <source>
        <dbReference type="SAM" id="Phobius"/>
    </source>
</evidence>
<keyword evidence="1" id="KW-0472">Membrane</keyword>
<sequence length="33" mass="3636">MTSSVLSLLMLLVIVNVIGGALIWYLKHHPPGY</sequence>
<dbReference type="Proteomes" id="UP000295717">
    <property type="component" value="Unassembled WGS sequence"/>
</dbReference>
<name>A0A4R3N6Z9_9GAMM</name>
<evidence type="ECO:0000313" key="3">
    <source>
        <dbReference type="Proteomes" id="UP000295717"/>
    </source>
</evidence>
<protein>
    <submittedName>
        <fullName evidence="2">Uncharacterized protein</fullName>
    </submittedName>
</protein>
<accession>A0A4R3N6Z9</accession>
<feature type="transmembrane region" description="Helical" evidence="1">
    <location>
        <begin position="6"/>
        <end position="26"/>
    </location>
</feature>
<dbReference type="AlphaFoldDB" id="A0A4R3N6Z9"/>
<keyword evidence="3" id="KW-1185">Reference proteome</keyword>
<evidence type="ECO:0000313" key="2">
    <source>
        <dbReference type="EMBL" id="TCT22883.1"/>
    </source>
</evidence>
<comment type="caution">
    <text evidence="2">The sequence shown here is derived from an EMBL/GenBank/DDBJ whole genome shotgun (WGS) entry which is preliminary data.</text>
</comment>
<proteinExistence type="predicted"/>
<keyword evidence="1" id="KW-0812">Transmembrane</keyword>
<gene>
    <name evidence="2" type="ORF">EDC35_102214</name>
</gene>
<keyword evidence="1" id="KW-1133">Transmembrane helix</keyword>
<dbReference type="EMBL" id="SMAO01000002">
    <property type="protein sequence ID" value="TCT22883.1"/>
    <property type="molecule type" value="Genomic_DNA"/>
</dbReference>
<organism evidence="2 3">
    <name type="scientific">Thiobaca trueperi</name>
    <dbReference type="NCBI Taxonomy" id="127458"/>
    <lineage>
        <taxon>Bacteria</taxon>
        <taxon>Pseudomonadati</taxon>
        <taxon>Pseudomonadota</taxon>
        <taxon>Gammaproteobacteria</taxon>
        <taxon>Chromatiales</taxon>
        <taxon>Chromatiaceae</taxon>
        <taxon>Thiobaca</taxon>
    </lineage>
</organism>